<evidence type="ECO:0000256" key="12">
    <source>
        <dbReference type="ARBA" id="ARBA00022968"/>
    </source>
</evidence>
<dbReference type="GO" id="GO:0005164">
    <property type="term" value="F:tumor necrosis factor receptor binding"/>
    <property type="evidence" value="ECO:0007669"/>
    <property type="project" value="InterPro"/>
</dbReference>
<comment type="subunit">
    <text evidence="16">Homotrimer. One TNFSF10 homotrimer interacts with three TNFSF10A mononers. One TNFSF10 homotrimer interacts with three TNFSF10B mononers.</text>
</comment>
<keyword evidence="14 20" id="KW-0472">Membrane</keyword>
<evidence type="ECO:0000256" key="2">
    <source>
        <dbReference type="ARBA" id="ARBA00004613"/>
    </source>
</evidence>
<dbReference type="PIRSF" id="PIRSF038013">
    <property type="entry name" value="TNF10_TNF11"/>
    <property type="match status" value="1"/>
</dbReference>
<keyword evidence="5" id="KW-0202">Cytokine</keyword>
<dbReference type="GO" id="GO:2001238">
    <property type="term" value="P:positive regulation of extrinsic apoptotic signaling pathway"/>
    <property type="evidence" value="ECO:0007669"/>
    <property type="project" value="UniProtKB-ARBA"/>
</dbReference>
<feature type="transmembrane region" description="Helical" evidence="20">
    <location>
        <begin position="12"/>
        <end position="35"/>
    </location>
</feature>
<accession>A0A6G6CW93</accession>
<organism evidence="22">
    <name type="scientific">Lepidosiren paradoxus</name>
    <name type="common">South American lungfish</name>
    <dbReference type="NCBI Taxonomy" id="7883"/>
    <lineage>
        <taxon>Eukaryota</taxon>
        <taxon>Metazoa</taxon>
        <taxon>Chordata</taxon>
        <taxon>Craniata</taxon>
        <taxon>Vertebrata</taxon>
        <taxon>Euteleostomi</taxon>
        <taxon>Dipnomorpha</taxon>
        <taxon>Ceratodontiformes</taxon>
        <taxon>Lepidosirenoidei</taxon>
        <taxon>Lepidosirenidae</taxon>
        <taxon>Lepidosiren</taxon>
    </lineage>
</organism>
<evidence type="ECO:0000256" key="8">
    <source>
        <dbReference type="ARBA" id="ARBA00022692"/>
    </source>
</evidence>
<keyword evidence="4" id="KW-1003">Cell membrane</keyword>
<keyword evidence="13 20" id="KW-1133">Transmembrane helix</keyword>
<keyword evidence="12" id="KW-0735">Signal-anchor</keyword>
<evidence type="ECO:0000256" key="3">
    <source>
        <dbReference type="ARBA" id="ARBA00008670"/>
    </source>
</evidence>
<dbReference type="AlphaFoldDB" id="A0A6G6CW93"/>
<sequence length="295" mass="33310">MHIMLESHTVQIFGTVLFIAVLLQSACVAVTFFYFRNELNKWQDTLSRPSIACLTGETLGSYIGALKAGNDISADLEDDPCGQVRLHLQHLIEKIMAEHYGKQLNAAVKGEVSRVLPYLTTEKQTPSLPHTRIAAHVTGTKEEGNIEKNKQMKMFGQKIESWEKDRGLAFLQNIELKNGELVIPRAGLYYIYSQTYFRYVEHKEADDSSKLGNALKYKQMVQYIYKITTYPDPILLLKSAKTTCWSKNAEYGLYSIYQGGVFELKPGDRVFVSLSNVDLASMDETSSYFGAFVIS</sequence>
<evidence type="ECO:0000256" key="10">
    <source>
        <dbReference type="ARBA" id="ARBA00022723"/>
    </source>
</evidence>
<evidence type="ECO:0000256" key="17">
    <source>
        <dbReference type="ARBA" id="ARBA00074586"/>
    </source>
</evidence>
<comment type="similarity">
    <text evidence="3">Belongs to the tumor necrosis factor family.</text>
</comment>
<feature type="binding site" evidence="19">
    <location>
        <position position="244"/>
    </location>
    <ligand>
        <name>Zn(2+)</name>
        <dbReference type="ChEBI" id="CHEBI:29105"/>
        <note>ligand shared between all trimeric partners</note>
    </ligand>
</feature>
<evidence type="ECO:0000256" key="19">
    <source>
        <dbReference type="PIRSR" id="PIRSR038013-50"/>
    </source>
</evidence>
<dbReference type="InterPro" id="IPR017355">
    <property type="entry name" value="TNF_ligand_10/11"/>
</dbReference>
<evidence type="ECO:0000256" key="16">
    <source>
        <dbReference type="ARBA" id="ARBA00063957"/>
    </source>
</evidence>
<dbReference type="GO" id="GO:0005886">
    <property type="term" value="C:plasma membrane"/>
    <property type="evidence" value="ECO:0007669"/>
    <property type="project" value="UniProtKB-SubCell"/>
</dbReference>
<dbReference type="InterPro" id="IPR006052">
    <property type="entry name" value="TNF_dom"/>
</dbReference>
<dbReference type="Gene3D" id="2.60.120.40">
    <property type="match status" value="1"/>
</dbReference>
<gene>
    <name evidence="22" type="primary">TNFSF10</name>
</gene>
<name>A0A6G6CW93_LEPPA</name>
<dbReference type="PROSITE" id="PS50049">
    <property type="entry name" value="THD_2"/>
    <property type="match status" value="1"/>
</dbReference>
<keyword evidence="11 19" id="KW-0862">Zinc</keyword>
<dbReference type="SUPFAM" id="SSF49842">
    <property type="entry name" value="TNF-like"/>
    <property type="match status" value="1"/>
</dbReference>
<feature type="domain" description="THD" evidence="21">
    <location>
        <begin position="133"/>
        <end position="294"/>
    </location>
</feature>
<dbReference type="PROSITE" id="PS00251">
    <property type="entry name" value="THD_1"/>
    <property type="match status" value="1"/>
</dbReference>
<keyword evidence="8 20" id="KW-0812">Transmembrane</keyword>
<evidence type="ECO:0000256" key="5">
    <source>
        <dbReference type="ARBA" id="ARBA00022514"/>
    </source>
</evidence>
<evidence type="ECO:0000256" key="14">
    <source>
        <dbReference type="ARBA" id="ARBA00023136"/>
    </source>
</evidence>
<keyword evidence="9" id="KW-0053">Apoptosis</keyword>
<dbReference type="GO" id="GO:0005125">
    <property type="term" value="F:cytokine activity"/>
    <property type="evidence" value="ECO:0007669"/>
    <property type="project" value="UniProtKB-KW"/>
</dbReference>
<evidence type="ECO:0000256" key="13">
    <source>
        <dbReference type="ARBA" id="ARBA00022989"/>
    </source>
</evidence>
<dbReference type="PANTHER" id="PTHR11471:SF27">
    <property type="entry name" value="TUMOR NECROSIS FACTOR LIGAND SUPERFAMILY MEMBER 10"/>
    <property type="match status" value="1"/>
</dbReference>
<dbReference type="Pfam" id="PF00229">
    <property type="entry name" value="TNF"/>
    <property type="match status" value="1"/>
</dbReference>
<evidence type="ECO:0000256" key="20">
    <source>
        <dbReference type="SAM" id="Phobius"/>
    </source>
</evidence>
<evidence type="ECO:0000256" key="6">
    <source>
        <dbReference type="ARBA" id="ARBA00022525"/>
    </source>
</evidence>
<dbReference type="SMART" id="SM00207">
    <property type="entry name" value="TNF"/>
    <property type="match status" value="1"/>
</dbReference>
<reference evidence="22" key="1">
    <citation type="submission" date="2019-10" db="EMBL/GenBank/DDBJ databases">
        <authorList>
            <person name="Heimroth R.D."/>
        </authorList>
    </citation>
    <scope>NUCLEOTIDE SEQUENCE</scope>
</reference>
<dbReference type="InterPro" id="IPR008983">
    <property type="entry name" value="Tumour_necrosis_fac-like_dom"/>
</dbReference>
<dbReference type="GO" id="GO:0046872">
    <property type="term" value="F:metal ion binding"/>
    <property type="evidence" value="ECO:0007669"/>
    <property type="project" value="UniProtKB-KW"/>
</dbReference>
<comment type="function">
    <text evidence="15">Cytokine that binds to TNFRSF10A/TRAILR1, TNFRSF10B/TRAILR2, TNFRSF10C/TRAILR3, TNFRSF10D/TRAILR4 and possibly also to TNFRSF11B/OPG. Induces apoptosis. Its activity may be modulated by binding to the decoy receptors TNFRSF10C/TRAILR3, TNFRSF10D/TRAILR4 and TNFRSF11B/OPG that cannot induce apoptosis.</text>
</comment>
<comment type="subcellular location">
    <subcellularLocation>
        <location evidence="1">Cell membrane</location>
        <topology evidence="1">Single-pass type II membrane protein</topology>
    </subcellularLocation>
    <subcellularLocation>
        <location evidence="2">Secreted</location>
    </subcellularLocation>
</comment>
<dbReference type="FunFam" id="2.60.120.40:FF:000014">
    <property type="entry name" value="Tumor necrosis factor ligand superfamily member"/>
    <property type="match status" value="1"/>
</dbReference>
<evidence type="ECO:0000256" key="1">
    <source>
        <dbReference type="ARBA" id="ARBA00004401"/>
    </source>
</evidence>
<dbReference type="GO" id="GO:0006955">
    <property type="term" value="P:immune response"/>
    <property type="evidence" value="ECO:0007669"/>
    <property type="project" value="InterPro"/>
</dbReference>
<dbReference type="PANTHER" id="PTHR11471">
    <property type="entry name" value="TUMOR NECROSIS FACTOR FAMILY MEMBER"/>
    <property type="match status" value="1"/>
</dbReference>
<keyword evidence="6" id="KW-0964">Secreted</keyword>
<evidence type="ECO:0000256" key="9">
    <source>
        <dbReference type="ARBA" id="ARBA00022703"/>
    </source>
</evidence>
<evidence type="ECO:0000313" key="22">
    <source>
        <dbReference type="EMBL" id="QIE07166.1"/>
    </source>
</evidence>
<dbReference type="CDD" id="cd00184">
    <property type="entry name" value="TNF"/>
    <property type="match status" value="1"/>
</dbReference>
<evidence type="ECO:0000259" key="21">
    <source>
        <dbReference type="PROSITE" id="PS50049"/>
    </source>
</evidence>
<evidence type="ECO:0000256" key="4">
    <source>
        <dbReference type="ARBA" id="ARBA00022475"/>
    </source>
</evidence>
<dbReference type="EMBL" id="MN536223">
    <property type="protein sequence ID" value="QIE07166.1"/>
    <property type="molecule type" value="mRNA"/>
</dbReference>
<dbReference type="GO" id="GO:0005615">
    <property type="term" value="C:extracellular space"/>
    <property type="evidence" value="ECO:0007669"/>
    <property type="project" value="UniProtKB-KW"/>
</dbReference>
<protein>
    <recommendedName>
        <fullName evidence="17">Tumor necrosis factor ligand superfamily member 10</fullName>
    </recommendedName>
    <alternativeName>
        <fullName evidence="18">TNF-related apoptosis-inducing ligand</fullName>
    </alternativeName>
</protein>
<keyword evidence="10 19" id="KW-0479">Metal-binding</keyword>
<proteinExistence type="evidence at transcript level"/>
<evidence type="ECO:0000256" key="15">
    <source>
        <dbReference type="ARBA" id="ARBA00055277"/>
    </source>
</evidence>
<keyword evidence="7" id="KW-0597">Phosphoprotein</keyword>
<evidence type="ECO:0000256" key="11">
    <source>
        <dbReference type="ARBA" id="ARBA00022833"/>
    </source>
</evidence>
<evidence type="ECO:0000256" key="7">
    <source>
        <dbReference type="ARBA" id="ARBA00022553"/>
    </source>
</evidence>
<evidence type="ECO:0000256" key="18">
    <source>
        <dbReference type="ARBA" id="ARBA00083215"/>
    </source>
</evidence>
<dbReference type="GO" id="GO:0006915">
    <property type="term" value="P:apoptotic process"/>
    <property type="evidence" value="ECO:0007669"/>
    <property type="project" value="UniProtKB-KW"/>
</dbReference>
<dbReference type="InterPro" id="IPR021184">
    <property type="entry name" value="TNF_CS"/>
</dbReference>